<reference evidence="9" key="1">
    <citation type="submission" date="2022-10" db="EMBL/GenBank/DDBJ databases">
        <title>Genome assembly of Pristionchus species.</title>
        <authorList>
            <person name="Yoshida K."/>
            <person name="Sommer R.J."/>
        </authorList>
    </citation>
    <scope>NUCLEOTIDE SEQUENCE [LARGE SCALE GENOMIC DNA]</scope>
    <source>
        <strain evidence="9">RS5460</strain>
    </source>
</reference>
<keyword evidence="1" id="KW-0479">Metal-binding</keyword>
<dbReference type="InterPro" id="IPR001841">
    <property type="entry name" value="Znf_RING"/>
</dbReference>
<dbReference type="PANTHER" id="PTHR45969:SF69">
    <property type="entry name" value="FINGER DOMAIN PROTEIN, PUTATIVE (AFU_ORTHOLOGUE AFUA_3G12190)-RELATED"/>
    <property type="match status" value="1"/>
</dbReference>
<feature type="compositionally biased region" description="Basic and acidic residues" evidence="6">
    <location>
        <begin position="218"/>
        <end position="251"/>
    </location>
</feature>
<evidence type="ECO:0000256" key="3">
    <source>
        <dbReference type="ARBA" id="ARBA00022833"/>
    </source>
</evidence>
<evidence type="ECO:0000256" key="1">
    <source>
        <dbReference type="ARBA" id="ARBA00022723"/>
    </source>
</evidence>
<feature type="compositionally biased region" description="Basic and acidic residues" evidence="6">
    <location>
        <begin position="780"/>
        <end position="799"/>
    </location>
</feature>
<feature type="region of interest" description="Disordered" evidence="6">
    <location>
        <begin position="218"/>
        <end position="260"/>
    </location>
</feature>
<name>A0AAN5I704_9BILA</name>
<organism evidence="8 9">
    <name type="scientific">Pristionchus mayeri</name>
    <dbReference type="NCBI Taxonomy" id="1317129"/>
    <lineage>
        <taxon>Eukaryota</taxon>
        <taxon>Metazoa</taxon>
        <taxon>Ecdysozoa</taxon>
        <taxon>Nematoda</taxon>
        <taxon>Chromadorea</taxon>
        <taxon>Rhabditida</taxon>
        <taxon>Rhabditina</taxon>
        <taxon>Diplogasteromorpha</taxon>
        <taxon>Diplogasteroidea</taxon>
        <taxon>Neodiplogasteridae</taxon>
        <taxon>Pristionchus</taxon>
    </lineage>
</organism>
<keyword evidence="5" id="KW-0175">Coiled coil</keyword>
<feature type="domain" description="RING-type" evidence="7">
    <location>
        <begin position="1255"/>
        <end position="1299"/>
    </location>
</feature>
<keyword evidence="3" id="KW-0862">Zinc</keyword>
<sequence length="1312" mass="152019">FSRSDLMMMSDDSDDEGCNCMECYAQPARSFQIKEGKKEPARVTKTELQGIKRGFYLPKIATDDAVTNKRKLEAPSIPSALISAPIETQSSTKPKLIPSPMAEVVKLEKDIPPETHHEEEKIDMKCTKCIESSDTIDVLNQGAFRVTCTDGCILTMHRNCFEKALGSGKKKELKWCVCPTDDCGCSVTVINHRIPGRLNDFVLWLRCEAKECERPKKEEKGKEVRKKDEKKEKDKYKKDRREEEEGRRCDDSLPSSNPSNCAVEEKSIISLALPKQRDEDAKKNLVKPLPADLKARPMERKEDALMNKYAVKETTMKENRKKNKKEVRVLSLPGLTVKGQRGKKEEEDAWNVNDSPSVPEEVDEYSTNGVGMSRENNEMRYEDRPFGFAMPEEVEHGMIPFGNLGRNEEMASSNIQYTQFHHPLPSGHGGLFRPAHMAELEYAPPFSSQPLHDYNGRSSLSGFTESPFAEEPPLIENPHDYPTLERDSIQARKELLNFFETHTPVLEENAALFDSSQIDLDQLKNMLENFIEFQFYGGEEEKKNLTTTLHSIFGGEVESDIIPFLLDLQCFKCGFVDGKLVVSVKTEGKRRREREEQTRRENEEEERRMKYEEERRRKETEDEEKRREERKKEEVRRAVMELEERRKREIEEREAAIIMEDERQQKLREERREEEERRARDKRRKEEEERRQLLVEEKRKEEEKNRRAMEEMRLRKELEEEESRKTTEKEESEKLALENEKKSLEEKMKIEMEEEEEGGKGMEGVMGDRDTLDVESMSSSKKDSEKRAKEKQLERKTREAISTLRTLKQSKDSSNESSPERLLILKRGTGSSSVAPLPLSSSSSSSFSTSAPPFVPRCSFPKAELNPNAPAFVPTQPAQDVLVDENGKEVDKIWIEVNKQILEKNNKTIDELNLRIAELEEEKGKMEEKAASREMEMQRMNGSRINEETKKNETIEQLQSRVREMNDHISWKDKTISQISLESEKKSEELNKIRRSYDLEMEDMRAKIREATSIAIDERRNKEDVMEISERKEEERKREILKRKTACAKEAVIQCTYIINRLAVDSEAQVMASLFVDLRKKWIEHHSIVNISLEAVNKGEWIDWEMALSLEEPSMPSETNDLVKECYVWHYQTMHILSLRLAAIVKKCLIDHRRYYEDAYIIGIIQKWMRIHKDPTKIDATVPQVANMVAQAMGDTPLMPPKYVYVSGAIESPSRVVPLAHVPPRKTSIMESKEPKGWKKASDKVRQVDMHDHECSICLEDTEGGDISYCETFSCNEPYHNECLDKYWKTGGRNCPRCRTPMPPRDAFPALN</sequence>
<dbReference type="SUPFAM" id="SSF57850">
    <property type="entry name" value="RING/U-box"/>
    <property type="match status" value="1"/>
</dbReference>
<feature type="compositionally biased region" description="Low complexity" evidence="6">
    <location>
        <begin position="831"/>
        <end position="852"/>
    </location>
</feature>
<evidence type="ECO:0000259" key="7">
    <source>
        <dbReference type="PROSITE" id="PS50089"/>
    </source>
</evidence>
<evidence type="ECO:0000256" key="2">
    <source>
        <dbReference type="ARBA" id="ARBA00022771"/>
    </source>
</evidence>
<dbReference type="PROSITE" id="PS50089">
    <property type="entry name" value="ZF_RING_2"/>
    <property type="match status" value="1"/>
</dbReference>
<keyword evidence="2 4" id="KW-0863">Zinc-finger</keyword>
<dbReference type="Proteomes" id="UP001328107">
    <property type="component" value="Unassembled WGS sequence"/>
</dbReference>
<evidence type="ECO:0000313" key="9">
    <source>
        <dbReference type="Proteomes" id="UP001328107"/>
    </source>
</evidence>
<gene>
    <name evidence="8" type="ORF">PMAYCL1PPCAC_23730</name>
</gene>
<dbReference type="GO" id="GO:0016567">
    <property type="term" value="P:protein ubiquitination"/>
    <property type="evidence" value="ECO:0007669"/>
    <property type="project" value="TreeGrafter"/>
</dbReference>
<accession>A0AAN5I704</accession>
<dbReference type="GO" id="GO:0008270">
    <property type="term" value="F:zinc ion binding"/>
    <property type="evidence" value="ECO:0007669"/>
    <property type="project" value="UniProtKB-KW"/>
</dbReference>
<feature type="coiled-coil region" evidence="5">
    <location>
        <begin position="902"/>
        <end position="936"/>
    </location>
</feature>
<evidence type="ECO:0000256" key="4">
    <source>
        <dbReference type="PROSITE-ProRule" id="PRU00175"/>
    </source>
</evidence>
<feature type="compositionally biased region" description="Basic and acidic residues" evidence="6">
    <location>
        <begin position="665"/>
        <end position="751"/>
    </location>
</feature>
<keyword evidence="9" id="KW-1185">Reference proteome</keyword>
<dbReference type="Gene3D" id="3.30.40.10">
    <property type="entry name" value="Zinc/RING finger domain, C3HC4 (zinc finger)"/>
    <property type="match status" value="1"/>
</dbReference>
<feature type="region of interest" description="Disordered" evidence="6">
    <location>
        <begin position="591"/>
        <end position="630"/>
    </location>
</feature>
<dbReference type="GO" id="GO:0061630">
    <property type="term" value="F:ubiquitin protein ligase activity"/>
    <property type="evidence" value="ECO:0007669"/>
    <property type="project" value="TreeGrafter"/>
</dbReference>
<feature type="region of interest" description="Disordered" evidence="6">
    <location>
        <begin position="665"/>
        <end position="853"/>
    </location>
</feature>
<dbReference type="EMBL" id="BTRK01000005">
    <property type="protein sequence ID" value="GMR53535.1"/>
    <property type="molecule type" value="Genomic_DNA"/>
</dbReference>
<feature type="region of interest" description="Disordered" evidence="6">
    <location>
        <begin position="338"/>
        <end position="372"/>
    </location>
</feature>
<evidence type="ECO:0000256" key="5">
    <source>
        <dbReference type="SAM" id="Coils"/>
    </source>
</evidence>
<evidence type="ECO:0000256" key="6">
    <source>
        <dbReference type="SAM" id="MobiDB-lite"/>
    </source>
</evidence>
<feature type="non-terminal residue" evidence="8">
    <location>
        <position position="1"/>
    </location>
</feature>
<proteinExistence type="predicted"/>
<dbReference type="PANTHER" id="PTHR45969">
    <property type="entry name" value="RING ZINC FINGER PROTEIN-RELATED"/>
    <property type="match status" value="1"/>
</dbReference>
<comment type="caution">
    <text evidence="8">The sequence shown here is derived from an EMBL/GenBank/DDBJ whole genome shotgun (WGS) entry which is preliminary data.</text>
</comment>
<evidence type="ECO:0000313" key="8">
    <source>
        <dbReference type="EMBL" id="GMR53535.1"/>
    </source>
</evidence>
<feature type="compositionally biased region" description="Basic and acidic residues" evidence="6">
    <location>
        <begin position="593"/>
        <end position="630"/>
    </location>
</feature>
<dbReference type="InterPro" id="IPR013083">
    <property type="entry name" value="Znf_RING/FYVE/PHD"/>
</dbReference>
<protein>
    <recommendedName>
        <fullName evidence="7">RING-type domain-containing protein</fullName>
    </recommendedName>
</protein>